<dbReference type="InterPro" id="IPR036188">
    <property type="entry name" value="FAD/NAD-bd_sf"/>
</dbReference>
<keyword evidence="2" id="KW-0472">Membrane</keyword>
<sequence length="502" mass="54071">MSSFVPIASARVTVAVVGGGFTGAAMAVHLVAGKAIPAGMSVVVIEPRPELGRGLAYSATDPAHRVNVPAARMTLFPDIPDDFESYLNGASTDDDTELMGHDGSPYPKRSVFGDYVSARIQPFLDDGRIRHWRTKAISVSQRGSRYEIIGSDGTALIADIVVLAVSHPPPFLPRVLQPFKDDPKLIADVTVADAIGVVERGDHVLIVGNGLTSADVVASLKRRGHVGQITSISRRGLRSRGHGPAEQGPFGDFLSEPFNSASKLLHHVRHLLREAEQQGMTWHSVVDALRGQGNEIWKNLPVVDRRRIARHLRPIWDVHRFRIAPQVEVAVEQATASGQMDVRAASLSSVVRIDAGYRVMLRPRRGSVNEVLDVDAIVVTTGPAHDGILQSQALLRDLEEAGLLQPCPTGLGILVDAKSNPLSASGVSTTSLFVAGPLARGTFGELMGLPQVTEHAIFVAEQIRGSLDEHWISYPPAQVAETYPESDRTTGLQRSKSQTIVP</sequence>
<dbReference type="PANTHER" id="PTHR40254">
    <property type="entry name" value="BLR0577 PROTEIN"/>
    <property type="match status" value="1"/>
</dbReference>
<dbReference type="RefSeq" id="WP_092734878.1">
    <property type="nucleotide sequence ID" value="NZ_CP033024.1"/>
</dbReference>
<organism evidence="4 5">
    <name type="scientific">Agrobacterium fabrum</name>
    <dbReference type="NCBI Taxonomy" id="1176649"/>
    <lineage>
        <taxon>Bacteria</taxon>
        <taxon>Pseudomonadati</taxon>
        <taxon>Pseudomonadota</taxon>
        <taxon>Alphaproteobacteria</taxon>
        <taxon>Hyphomicrobiales</taxon>
        <taxon>Rhizobiaceae</taxon>
        <taxon>Rhizobium/Agrobacterium group</taxon>
        <taxon>Agrobacterium</taxon>
        <taxon>Agrobacterium tumefaciens complex</taxon>
    </lineage>
</organism>
<dbReference type="PANTHER" id="PTHR40254:SF1">
    <property type="entry name" value="BLR0577 PROTEIN"/>
    <property type="match status" value="1"/>
</dbReference>
<evidence type="ECO:0000313" key="4">
    <source>
        <dbReference type="EMBL" id="SDK38142.1"/>
    </source>
</evidence>
<feature type="domain" description="FAD-dependent urate hydroxylase HpyO/Asp monooxygenase CreE-like FAD/NAD(P)-binding" evidence="3">
    <location>
        <begin position="15"/>
        <end position="167"/>
    </location>
</feature>
<evidence type="ECO:0000256" key="2">
    <source>
        <dbReference type="SAM" id="Phobius"/>
    </source>
</evidence>
<feature type="region of interest" description="Disordered" evidence="1">
    <location>
        <begin position="482"/>
        <end position="502"/>
    </location>
</feature>
<dbReference type="InterPro" id="IPR052189">
    <property type="entry name" value="L-asp_N-monooxygenase_NS-form"/>
</dbReference>
<comment type="caution">
    <text evidence="4">The sequence shown here is derived from an EMBL/GenBank/DDBJ whole genome shotgun (WGS) entry which is preliminary data.</text>
</comment>
<accession>A0A7Z7BS23</accession>
<dbReference type="EMBL" id="FNEW01000008">
    <property type="protein sequence ID" value="SDK38142.1"/>
    <property type="molecule type" value="Genomic_DNA"/>
</dbReference>
<dbReference type="AlphaFoldDB" id="A0A7Z7BS23"/>
<proteinExistence type="predicted"/>
<keyword evidence="2" id="KW-0812">Transmembrane</keyword>
<evidence type="ECO:0000256" key="1">
    <source>
        <dbReference type="SAM" id="MobiDB-lite"/>
    </source>
</evidence>
<dbReference type="Gene3D" id="3.50.50.60">
    <property type="entry name" value="FAD/NAD(P)-binding domain"/>
    <property type="match status" value="1"/>
</dbReference>
<dbReference type="Pfam" id="PF13454">
    <property type="entry name" value="NAD_binding_9"/>
    <property type="match status" value="1"/>
</dbReference>
<evidence type="ECO:0000259" key="3">
    <source>
        <dbReference type="Pfam" id="PF13454"/>
    </source>
</evidence>
<feature type="transmembrane region" description="Helical" evidence="2">
    <location>
        <begin position="12"/>
        <end position="32"/>
    </location>
</feature>
<feature type="compositionally biased region" description="Polar residues" evidence="1">
    <location>
        <begin position="489"/>
        <end position="502"/>
    </location>
</feature>
<evidence type="ECO:0000313" key="5">
    <source>
        <dbReference type="Proteomes" id="UP000198917"/>
    </source>
</evidence>
<protein>
    <submittedName>
        <fullName evidence="4">Uncharacterized NAD(P)/FAD-binding protein YdhS</fullName>
    </submittedName>
</protein>
<reference evidence="4 5" key="1">
    <citation type="submission" date="2016-10" db="EMBL/GenBank/DDBJ databases">
        <authorList>
            <person name="Varghese N."/>
            <person name="Submissions S."/>
        </authorList>
    </citation>
    <scope>NUCLEOTIDE SEQUENCE [LARGE SCALE GENOMIC DNA]</scope>
    <source>
        <strain evidence="4 5">PDC82</strain>
    </source>
</reference>
<gene>
    <name evidence="4" type="ORF">SAMN05428983_4749</name>
</gene>
<dbReference type="InterPro" id="IPR038732">
    <property type="entry name" value="HpyO/CreE_NAD-binding"/>
</dbReference>
<name>A0A7Z7BS23_9HYPH</name>
<keyword evidence="2" id="KW-1133">Transmembrane helix</keyword>
<dbReference type="Proteomes" id="UP000198917">
    <property type="component" value="Unassembled WGS sequence"/>
</dbReference>
<dbReference type="SUPFAM" id="SSF51905">
    <property type="entry name" value="FAD/NAD(P)-binding domain"/>
    <property type="match status" value="1"/>
</dbReference>